<accession>A0A8K0K749</accession>
<evidence type="ECO:0000313" key="1">
    <source>
        <dbReference type="EMBL" id="KAG8229577.1"/>
    </source>
</evidence>
<sequence>MEARHYPYAPTTIPRERGPDMRFDPRYFCKPPGILKSVEFQITLFQRDLRPHNGESAFGHNGRGFELRLGRGFVEALPFETFSNASYYLTERNDRILSEMRFSGSAVTASWLSQASMCTQLECFYASSHWLAPSSLRASCASTSITWSSTTTGYSGSG</sequence>
<protein>
    <submittedName>
        <fullName evidence="1">Uncharacterized protein</fullName>
    </submittedName>
</protein>
<comment type="caution">
    <text evidence="1">The sequence shown here is derived from an EMBL/GenBank/DDBJ whole genome shotgun (WGS) entry which is preliminary data.</text>
</comment>
<dbReference type="AlphaFoldDB" id="A0A8K0K749"/>
<reference evidence="1" key="1">
    <citation type="submission" date="2013-04" db="EMBL/GenBank/DDBJ databases">
        <authorList>
            <person name="Qu J."/>
            <person name="Murali S.C."/>
            <person name="Bandaranaike D."/>
            <person name="Bellair M."/>
            <person name="Blankenburg K."/>
            <person name="Chao H."/>
            <person name="Dinh H."/>
            <person name="Doddapaneni H."/>
            <person name="Downs B."/>
            <person name="Dugan-Rocha S."/>
            <person name="Elkadiri S."/>
            <person name="Gnanaolivu R.D."/>
            <person name="Hernandez B."/>
            <person name="Javaid M."/>
            <person name="Jayaseelan J.C."/>
            <person name="Lee S."/>
            <person name="Li M."/>
            <person name="Ming W."/>
            <person name="Munidasa M."/>
            <person name="Muniz J."/>
            <person name="Nguyen L."/>
            <person name="Ongeri F."/>
            <person name="Osuji N."/>
            <person name="Pu L.-L."/>
            <person name="Puazo M."/>
            <person name="Qu C."/>
            <person name="Quiroz J."/>
            <person name="Raj R."/>
            <person name="Weissenberger G."/>
            <person name="Xin Y."/>
            <person name="Zou X."/>
            <person name="Han Y."/>
            <person name="Richards S."/>
            <person name="Worley K."/>
            <person name="Muzny D."/>
            <person name="Gibbs R."/>
        </authorList>
    </citation>
    <scope>NUCLEOTIDE SEQUENCE</scope>
    <source>
        <strain evidence="1">Sampled in the wild</strain>
    </source>
</reference>
<dbReference type="EMBL" id="KZ308435">
    <property type="protein sequence ID" value="KAG8229577.1"/>
    <property type="molecule type" value="Genomic_DNA"/>
</dbReference>
<dbReference type="Proteomes" id="UP000792457">
    <property type="component" value="Unassembled WGS sequence"/>
</dbReference>
<evidence type="ECO:0000313" key="2">
    <source>
        <dbReference type="Proteomes" id="UP000792457"/>
    </source>
</evidence>
<reference evidence="1" key="2">
    <citation type="submission" date="2017-10" db="EMBL/GenBank/DDBJ databases">
        <title>Ladona fulva Genome sequencing and assembly.</title>
        <authorList>
            <person name="Murali S."/>
            <person name="Richards S."/>
            <person name="Bandaranaike D."/>
            <person name="Bellair M."/>
            <person name="Blankenburg K."/>
            <person name="Chao H."/>
            <person name="Dinh H."/>
            <person name="Doddapaneni H."/>
            <person name="Dugan-Rocha S."/>
            <person name="Elkadiri S."/>
            <person name="Gnanaolivu R."/>
            <person name="Hernandez B."/>
            <person name="Skinner E."/>
            <person name="Javaid M."/>
            <person name="Lee S."/>
            <person name="Li M."/>
            <person name="Ming W."/>
            <person name="Munidasa M."/>
            <person name="Muniz J."/>
            <person name="Nguyen L."/>
            <person name="Hughes D."/>
            <person name="Osuji N."/>
            <person name="Pu L.-L."/>
            <person name="Puazo M."/>
            <person name="Qu C."/>
            <person name="Quiroz J."/>
            <person name="Raj R."/>
            <person name="Weissenberger G."/>
            <person name="Xin Y."/>
            <person name="Zou X."/>
            <person name="Han Y."/>
            <person name="Worley K."/>
            <person name="Muzny D."/>
            <person name="Gibbs R."/>
        </authorList>
    </citation>
    <scope>NUCLEOTIDE SEQUENCE</scope>
    <source>
        <strain evidence="1">Sampled in the wild</strain>
    </source>
</reference>
<organism evidence="1 2">
    <name type="scientific">Ladona fulva</name>
    <name type="common">Scarce chaser dragonfly</name>
    <name type="synonym">Libellula fulva</name>
    <dbReference type="NCBI Taxonomy" id="123851"/>
    <lineage>
        <taxon>Eukaryota</taxon>
        <taxon>Metazoa</taxon>
        <taxon>Ecdysozoa</taxon>
        <taxon>Arthropoda</taxon>
        <taxon>Hexapoda</taxon>
        <taxon>Insecta</taxon>
        <taxon>Pterygota</taxon>
        <taxon>Palaeoptera</taxon>
        <taxon>Odonata</taxon>
        <taxon>Epiprocta</taxon>
        <taxon>Anisoptera</taxon>
        <taxon>Libelluloidea</taxon>
        <taxon>Libellulidae</taxon>
        <taxon>Ladona</taxon>
    </lineage>
</organism>
<proteinExistence type="predicted"/>
<gene>
    <name evidence="1" type="ORF">J437_LFUL009560</name>
</gene>
<name>A0A8K0K749_LADFU</name>
<keyword evidence="2" id="KW-1185">Reference proteome</keyword>